<dbReference type="PANTHER" id="PTHR12136">
    <property type="entry name" value="ENHANCED DISEASE RESISTANCE-RELATED"/>
    <property type="match status" value="1"/>
</dbReference>
<reference evidence="3" key="1">
    <citation type="journal article" date="2015" name="Nat. Plants">
        <title>Genome expansion of Arabis alpina linked with retrotransposition and reduced symmetric DNA methylation.</title>
        <authorList>
            <person name="Willing E.M."/>
            <person name="Rawat V."/>
            <person name="Mandakova T."/>
            <person name="Maumus F."/>
            <person name="James G.V."/>
            <person name="Nordstroem K.J."/>
            <person name="Becker C."/>
            <person name="Warthmann N."/>
            <person name="Chica C."/>
            <person name="Szarzynska B."/>
            <person name="Zytnicki M."/>
            <person name="Albani M.C."/>
            <person name="Kiefer C."/>
            <person name="Bergonzi S."/>
            <person name="Castaings L."/>
            <person name="Mateos J.L."/>
            <person name="Berns M.C."/>
            <person name="Bujdoso N."/>
            <person name="Piofczyk T."/>
            <person name="de Lorenzo L."/>
            <person name="Barrero-Sicilia C."/>
            <person name="Mateos I."/>
            <person name="Piednoel M."/>
            <person name="Hagmann J."/>
            <person name="Chen-Min-Tao R."/>
            <person name="Iglesias-Fernandez R."/>
            <person name="Schuster S.C."/>
            <person name="Alonso-Blanco C."/>
            <person name="Roudier F."/>
            <person name="Carbonero P."/>
            <person name="Paz-Ares J."/>
            <person name="Davis S.J."/>
            <person name="Pecinka A."/>
            <person name="Quesneville H."/>
            <person name="Colot V."/>
            <person name="Lysak M.A."/>
            <person name="Weigel D."/>
            <person name="Coupland G."/>
            <person name="Schneeberger K."/>
        </authorList>
    </citation>
    <scope>NUCLEOTIDE SEQUENCE [LARGE SCALE GENOMIC DNA]</scope>
    <source>
        <strain evidence="3">cv. Pajares</strain>
    </source>
</reference>
<feature type="domain" description="Protein ENHANCED DISEASE RESISTANCE 2 C-terminal" evidence="1">
    <location>
        <begin position="43"/>
        <end position="257"/>
    </location>
</feature>
<dbReference type="Proteomes" id="UP000029120">
    <property type="component" value="Chromosome 1"/>
</dbReference>
<keyword evidence="3" id="KW-1185">Reference proteome</keyword>
<evidence type="ECO:0000259" key="1">
    <source>
        <dbReference type="Pfam" id="PF07059"/>
    </source>
</evidence>
<name>A0A087HQJ4_ARAAL</name>
<sequence length="328" mass="35865">MNQTEISKPAKTGSISVVPSWITETINGGAFPVVDLNTGSNGWVTPPGDVFPLRSVTYLKNKQKCLSGDYLLSPAGVDWLKSTAKLDNVLARPDNRVAHALRKAQSRGESLNSFIFALNFQIPTKEPNSLVFYFATENPIPSGSLLHRLINGEDSFRNQRFKLVGHVEKGPSVVKALVGKMVAWWTTPVPFGRGASRHPPAASRTPSGSYAIMAAAVRFTLGYTKSLKIDVGLVVEAQTEDELPEKLIGAVRLCQMEMPSAATVKNHNQIVNDDKMEDELPENLIGAVRVFQMELSSAFVVVDDDLKPCRMMGSAEGNQHDDEEDDKV</sequence>
<dbReference type="InterPro" id="IPR009769">
    <property type="entry name" value="EDR2_C"/>
</dbReference>
<dbReference type="OMA" id="CQMEMAS"/>
<dbReference type="PANTHER" id="PTHR12136:SF93">
    <property type="entry name" value="ENHANCED DISEASE RESISTANCE-LIKE PROTEIN (DUF1336)"/>
    <property type="match status" value="1"/>
</dbReference>
<protein>
    <recommendedName>
        <fullName evidence="1">Protein ENHANCED DISEASE RESISTANCE 2 C-terminal domain-containing protein</fullName>
    </recommendedName>
</protein>
<accession>A0A087HQJ4</accession>
<evidence type="ECO:0000313" key="2">
    <source>
        <dbReference type="EMBL" id="KFK44396.1"/>
    </source>
</evidence>
<proteinExistence type="predicted"/>
<dbReference type="OrthoDB" id="9970435at2759"/>
<dbReference type="AlphaFoldDB" id="A0A087HQJ4"/>
<dbReference type="EMBL" id="CM002869">
    <property type="protein sequence ID" value="KFK44396.1"/>
    <property type="molecule type" value="Genomic_DNA"/>
</dbReference>
<organism evidence="2 3">
    <name type="scientific">Arabis alpina</name>
    <name type="common">Alpine rock-cress</name>
    <dbReference type="NCBI Taxonomy" id="50452"/>
    <lineage>
        <taxon>Eukaryota</taxon>
        <taxon>Viridiplantae</taxon>
        <taxon>Streptophyta</taxon>
        <taxon>Embryophyta</taxon>
        <taxon>Tracheophyta</taxon>
        <taxon>Spermatophyta</taxon>
        <taxon>Magnoliopsida</taxon>
        <taxon>eudicotyledons</taxon>
        <taxon>Gunneridae</taxon>
        <taxon>Pentapetalae</taxon>
        <taxon>rosids</taxon>
        <taxon>malvids</taxon>
        <taxon>Brassicales</taxon>
        <taxon>Brassicaceae</taxon>
        <taxon>Arabideae</taxon>
        <taxon>Arabis</taxon>
    </lineage>
</organism>
<dbReference type="Gramene" id="KFK44396">
    <property type="protein sequence ID" value="KFK44396"/>
    <property type="gene ID" value="AALP_AA1G252000"/>
</dbReference>
<dbReference type="eggNOG" id="ENOG502QRMY">
    <property type="taxonomic scope" value="Eukaryota"/>
</dbReference>
<dbReference type="Pfam" id="PF07059">
    <property type="entry name" value="EDR2_C"/>
    <property type="match status" value="1"/>
</dbReference>
<evidence type="ECO:0000313" key="3">
    <source>
        <dbReference type="Proteomes" id="UP000029120"/>
    </source>
</evidence>
<dbReference type="InterPro" id="IPR045096">
    <property type="entry name" value="EDR2-like"/>
</dbReference>
<gene>
    <name evidence="2" type="ordered locus">AALP_Aa1g252000</name>
</gene>